<keyword evidence="9" id="KW-0653">Protein transport</keyword>
<proteinExistence type="inferred from homology"/>
<dbReference type="Proteomes" id="UP000556201">
    <property type="component" value="Unassembled WGS sequence"/>
</dbReference>
<evidence type="ECO:0000256" key="2">
    <source>
        <dbReference type="ARBA" id="ARBA00004162"/>
    </source>
</evidence>
<dbReference type="EMBL" id="JACHLJ010000001">
    <property type="protein sequence ID" value="MBB5770478.1"/>
    <property type="molecule type" value="Genomic_DNA"/>
</dbReference>
<name>A0A7W9FS21_BREVE</name>
<dbReference type="PRINTS" id="PR01853">
    <property type="entry name" value="YAJCTRNLCASE"/>
</dbReference>
<comment type="function">
    <text evidence="1">The SecYEG-SecDF-YajC-YidC holo-translocon (HTL) protein secretase/insertase is a supercomplex required for protein secretion, insertion of proteins into membranes, and assembly of membrane protein complexes. While the SecYEG complex is essential for assembly of a number of proteins and complexes, the SecDF-YajC-YidC subcomplex facilitates these functions.</text>
</comment>
<organism evidence="14 15">
    <name type="scientific">Brevundimonas vesicularis</name>
    <name type="common">Pseudomonas vesicularis</name>
    <dbReference type="NCBI Taxonomy" id="41276"/>
    <lineage>
        <taxon>Bacteria</taxon>
        <taxon>Pseudomonadati</taxon>
        <taxon>Pseudomonadota</taxon>
        <taxon>Alphaproteobacteria</taxon>
        <taxon>Caulobacterales</taxon>
        <taxon>Caulobacteraceae</taxon>
        <taxon>Brevundimonas</taxon>
    </lineage>
</organism>
<evidence type="ECO:0000256" key="8">
    <source>
        <dbReference type="ARBA" id="ARBA00022692"/>
    </source>
</evidence>
<evidence type="ECO:0000313" key="14">
    <source>
        <dbReference type="EMBL" id="MBB5770478.1"/>
    </source>
</evidence>
<dbReference type="GO" id="GO:0015031">
    <property type="term" value="P:protein transport"/>
    <property type="evidence" value="ECO:0007669"/>
    <property type="project" value="UniProtKB-KW"/>
</dbReference>
<comment type="subcellular location">
    <subcellularLocation>
        <location evidence="2">Cell membrane</location>
        <topology evidence="2">Single-pass membrane protein</topology>
    </subcellularLocation>
</comment>
<evidence type="ECO:0000256" key="10">
    <source>
        <dbReference type="ARBA" id="ARBA00022989"/>
    </source>
</evidence>
<keyword evidence="12 13" id="KW-0472">Membrane</keyword>
<keyword evidence="8 13" id="KW-0812">Transmembrane</keyword>
<reference evidence="14 15" key="1">
    <citation type="submission" date="2020-08" db="EMBL/GenBank/DDBJ databases">
        <title>Functional genomics of gut bacteria from endangered species of beetles.</title>
        <authorList>
            <person name="Carlos-Shanley C."/>
        </authorList>
    </citation>
    <scope>NUCLEOTIDE SEQUENCE [LARGE SCALE GENOMIC DNA]</scope>
    <source>
        <strain evidence="14 15">S00192</strain>
    </source>
</reference>
<evidence type="ECO:0000313" key="15">
    <source>
        <dbReference type="Proteomes" id="UP000556201"/>
    </source>
</evidence>
<dbReference type="PANTHER" id="PTHR33909:SF1">
    <property type="entry name" value="SEC TRANSLOCON ACCESSORY COMPLEX SUBUNIT YAJC"/>
    <property type="match status" value="1"/>
</dbReference>
<accession>A0A7W9FS21</accession>
<keyword evidence="10 13" id="KW-1133">Transmembrane helix</keyword>
<evidence type="ECO:0000256" key="3">
    <source>
        <dbReference type="ARBA" id="ARBA00006742"/>
    </source>
</evidence>
<dbReference type="PANTHER" id="PTHR33909">
    <property type="entry name" value="SEC TRANSLOCON ACCESSORY COMPLEX SUBUNIT YAJC"/>
    <property type="match status" value="1"/>
</dbReference>
<feature type="transmembrane region" description="Helical" evidence="13">
    <location>
        <begin position="20"/>
        <end position="40"/>
    </location>
</feature>
<evidence type="ECO:0000256" key="4">
    <source>
        <dbReference type="ARBA" id="ARBA00011718"/>
    </source>
</evidence>
<evidence type="ECO:0000256" key="5">
    <source>
        <dbReference type="ARBA" id="ARBA00014962"/>
    </source>
</evidence>
<evidence type="ECO:0000256" key="1">
    <source>
        <dbReference type="ARBA" id="ARBA00002061"/>
    </source>
</evidence>
<evidence type="ECO:0000256" key="9">
    <source>
        <dbReference type="ARBA" id="ARBA00022927"/>
    </source>
</evidence>
<comment type="similarity">
    <text evidence="3">Belongs to the YajC family.</text>
</comment>
<comment type="subunit">
    <text evidence="4">Part of the SecDF-YidC-YajC translocase complex. The SecDF-YidC-YajC translocase forms a supercomplex with SecYEG, called the holo-translocon (HTL).</text>
</comment>
<dbReference type="NCBIfam" id="TIGR00739">
    <property type="entry name" value="yajC"/>
    <property type="match status" value="1"/>
</dbReference>
<gene>
    <name evidence="14" type="ORF">HNP47_000447</name>
</gene>
<dbReference type="GO" id="GO:0005886">
    <property type="term" value="C:plasma membrane"/>
    <property type="evidence" value="ECO:0007669"/>
    <property type="project" value="UniProtKB-SubCell"/>
</dbReference>
<keyword evidence="6" id="KW-0813">Transport</keyword>
<keyword evidence="7" id="KW-1003">Cell membrane</keyword>
<dbReference type="InterPro" id="IPR003849">
    <property type="entry name" value="Preprotein_translocase_YajC"/>
</dbReference>
<protein>
    <recommendedName>
        <fullName evidence="5">Sec translocon accessory complex subunit YajC</fullName>
    </recommendedName>
</protein>
<sequence>MTAAPYLFAETTMGAEGGLTAQLIGFAPIIGIFILFYFLLIRPQQKRAKEHATAIAAVKRGDTVVLGSGMIGKVTRVEEAEVNVEIAPSVNVRVVKAMIAEVRNRTAIAANDSKA</sequence>
<evidence type="ECO:0000256" key="6">
    <source>
        <dbReference type="ARBA" id="ARBA00022448"/>
    </source>
</evidence>
<evidence type="ECO:0000256" key="13">
    <source>
        <dbReference type="SAM" id="Phobius"/>
    </source>
</evidence>
<dbReference type="AlphaFoldDB" id="A0A7W9FS21"/>
<dbReference type="SMART" id="SM01323">
    <property type="entry name" value="YajC"/>
    <property type="match status" value="1"/>
</dbReference>
<keyword evidence="11" id="KW-0811">Translocation</keyword>
<evidence type="ECO:0000256" key="12">
    <source>
        <dbReference type="ARBA" id="ARBA00023136"/>
    </source>
</evidence>
<comment type="caution">
    <text evidence="14">The sequence shown here is derived from an EMBL/GenBank/DDBJ whole genome shotgun (WGS) entry which is preliminary data.</text>
</comment>
<evidence type="ECO:0000256" key="7">
    <source>
        <dbReference type="ARBA" id="ARBA00022475"/>
    </source>
</evidence>
<dbReference type="Pfam" id="PF02699">
    <property type="entry name" value="YajC"/>
    <property type="match status" value="1"/>
</dbReference>
<evidence type="ECO:0000256" key="11">
    <source>
        <dbReference type="ARBA" id="ARBA00023010"/>
    </source>
</evidence>